<evidence type="ECO:0000313" key="7">
    <source>
        <dbReference type="EMBL" id="CAK9004925.1"/>
    </source>
</evidence>
<dbReference type="InterPro" id="IPR043504">
    <property type="entry name" value="Peptidase_S1_PA_chymotrypsin"/>
</dbReference>
<feature type="domain" description="Peptidase S1" evidence="6">
    <location>
        <begin position="1218"/>
        <end position="1434"/>
    </location>
</feature>
<dbReference type="InterPro" id="IPR001254">
    <property type="entry name" value="Trypsin_dom"/>
</dbReference>
<dbReference type="InterPro" id="IPR011641">
    <property type="entry name" value="Tyr-kin_ephrin_A/B_rcpt-like"/>
</dbReference>
<dbReference type="EMBL" id="CAXAMN010003503">
    <property type="protein sequence ID" value="CAK9004925.1"/>
    <property type="molecule type" value="Genomic_DNA"/>
</dbReference>
<dbReference type="SMART" id="SM01411">
    <property type="entry name" value="Ephrin_rec_like"/>
    <property type="match status" value="2"/>
</dbReference>
<organism evidence="7 8">
    <name type="scientific">Durusdinium trenchii</name>
    <dbReference type="NCBI Taxonomy" id="1381693"/>
    <lineage>
        <taxon>Eukaryota</taxon>
        <taxon>Sar</taxon>
        <taxon>Alveolata</taxon>
        <taxon>Dinophyceae</taxon>
        <taxon>Suessiales</taxon>
        <taxon>Symbiodiniaceae</taxon>
        <taxon>Durusdinium</taxon>
    </lineage>
</organism>
<feature type="transmembrane region" description="Helical" evidence="4">
    <location>
        <begin position="966"/>
        <end position="987"/>
    </location>
</feature>
<evidence type="ECO:0000313" key="8">
    <source>
        <dbReference type="Proteomes" id="UP001642484"/>
    </source>
</evidence>
<dbReference type="InterPro" id="IPR009030">
    <property type="entry name" value="Growth_fac_rcpt_cys_sf"/>
</dbReference>
<dbReference type="PROSITE" id="PS50240">
    <property type="entry name" value="TRYPSIN_DOM"/>
    <property type="match status" value="1"/>
</dbReference>
<dbReference type="Pfam" id="PF07699">
    <property type="entry name" value="Ephrin_rec_like"/>
    <property type="match status" value="1"/>
</dbReference>
<feature type="region of interest" description="Disordered" evidence="3">
    <location>
        <begin position="1110"/>
        <end position="1135"/>
    </location>
</feature>
<feature type="transmembrane region" description="Helical" evidence="4">
    <location>
        <begin position="775"/>
        <end position="796"/>
    </location>
</feature>
<keyword evidence="4" id="KW-0812">Transmembrane</keyword>
<dbReference type="InterPro" id="IPR009003">
    <property type="entry name" value="Peptidase_S1_PA"/>
</dbReference>
<proteinExistence type="predicted"/>
<feature type="compositionally biased region" description="Basic and acidic residues" evidence="3">
    <location>
        <begin position="1120"/>
        <end position="1130"/>
    </location>
</feature>
<dbReference type="CDD" id="cd00185">
    <property type="entry name" value="TNFRSF"/>
    <property type="match status" value="1"/>
</dbReference>
<keyword evidence="8" id="KW-1185">Reference proteome</keyword>
<accession>A0ABP0IQQ2</accession>
<dbReference type="SUPFAM" id="SSF50494">
    <property type="entry name" value="Trypsin-like serine proteases"/>
    <property type="match status" value="1"/>
</dbReference>
<dbReference type="Pfam" id="PF00089">
    <property type="entry name" value="Trypsin"/>
    <property type="match status" value="1"/>
</dbReference>
<dbReference type="InterPro" id="IPR050127">
    <property type="entry name" value="Serine_Proteases_S1"/>
</dbReference>
<feature type="transmembrane region" description="Helical" evidence="4">
    <location>
        <begin position="1449"/>
        <end position="1474"/>
    </location>
</feature>
<keyword evidence="2" id="KW-0378">Hydrolase</keyword>
<evidence type="ECO:0000256" key="3">
    <source>
        <dbReference type="SAM" id="MobiDB-lite"/>
    </source>
</evidence>
<dbReference type="InterPro" id="IPR033116">
    <property type="entry name" value="TRYPSIN_SER"/>
</dbReference>
<evidence type="ECO:0000256" key="1">
    <source>
        <dbReference type="ARBA" id="ARBA00022670"/>
    </source>
</evidence>
<keyword evidence="4" id="KW-0472">Membrane</keyword>
<dbReference type="PANTHER" id="PTHR24264:SF54">
    <property type="entry name" value="PEPTIDASE S1 DOMAIN-CONTAINING PROTEIN"/>
    <property type="match status" value="1"/>
</dbReference>
<dbReference type="PANTHER" id="PTHR24264">
    <property type="entry name" value="TRYPSIN-RELATED"/>
    <property type="match status" value="1"/>
</dbReference>
<evidence type="ECO:0000256" key="5">
    <source>
        <dbReference type="SAM" id="SignalP"/>
    </source>
</evidence>
<feature type="transmembrane region" description="Helical" evidence="4">
    <location>
        <begin position="737"/>
        <end position="754"/>
    </location>
</feature>
<feature type="chain" id="PRO_5045634927" description="Peptidase S1 domain-containing protein" evidence="5">
    <location>
        <begin position="20"/>
        <end position="1478"/>
    </location>
</feature>
<comment type="caution">
    <text evidence="7">The sequence shown here is derived from an EMBL/GenBank/DDBJ whole genome shotgun (WGS) entry which is preliminary data.</text>
</comment>
<sequence>MSRFILFVVSLLHARQVVALCLANGVPHHARQYLQNDALENMPVGLLLATWQSSFIMTAIVQILVTEVLGLHTRAHSEMAANSAGAIFAIGGCLDFNKLEMEEKRCGLQETQIHVALDAWVGVAVSEQTTFQYLYPSQAPEDMGGMGYRGFESMYVTMGVSEQAYNAEGLALNFYRSYNTTHHDAKRYFQSIFDVNFSVMIACANGTAFMNEEHMGNYYRWTGDIDGVELQPDGTYIGKCSGPGGYWWLAPSCRHDVMACIPLVTTSNGWFLQALLQWSTTYGIPAAVGIIPSFADWSRTVKTTRSLFYWWTPDATFLELQPESIVFPPFRASEWVLGNKRTSGSGTYIAKLTSPNLRQKSPRLRSFISKLSMDLNDLTDILHDVRTLPITSLDLWWDAACSWIQKNEHIWSTWIPIDTNCFLGYGVVDEHGTFLSSKTGAVSCDVCPPGTFSEDLPDGQSRRCTPCPPGSSQNKAAASRCHECQPGSVGATEGSVACTPCAVGFYQDASGKAACVACSNDTTTLLLGASKPEDCVCQIDLIESNLQCVPCGEGLTCPRGSTVEQLMHGQNTTAGERPQILQSYFSWPEEPLEIYKCPGQHCPGGVPGSCTEVRLGPTCDECPARMYATSDGCQSCEIPLVAAWIGGLCGLLLLIISVYYFAETRYMLKASLVECAKIGCDMTLNFMQNLGVLNSVFVPWPEGLRNLLKFSALFLFNLRSLGFNCALGSAVQQYMTMVSFFFGMTLSWPCLGYLSQFHCFRKRNLAWKFHRTLGVTGSFLQLSFTTLCNVGLVPFMCFSHPNGRKSIAKYPNIFCGSPDHLTMQTLAVFILILGLTHFIMCCWAIWSAPAWSVKARRRLPAVHFLIANFKPSVWWFGAVILLRGPLISLPTVVATDLPGVNLALLICVWLSYYSIQLVCLPWKAPILNLVDGISTMLFLVLLAVSLHLEPVIAESILILEILGVGVYYLSLGVIVCVSILSIMLMVLKRFRCSARTNHIVNLGQLPDPKEMLETIEQIYFNLKAKQDMGELVNKMSTTLSADDLHIVQKALDILSTDCELGESVSTSRTSFYRISANRISQMSGTSLSLMVQDMDEAAQSKVSKRLKEEESISEIAESGEIEKEEAREDFPEPNSVDISAEEDTILEENLDEVEDGVRHNFSPACVRSARGLYVAAAPCAELPGWGMGDTDQALRMMAWHLETNRFVDERDGYNWLWIFMHPLYNQNVPHDYDFAILELDKAMPLNECVGVACLPHRDEMPGTNCSITGWGTLKSFGKTPEVLWRRRWAVAQKNYTKTRDIITGSMLCASGVSEKGIVDTCQGDSGGPLSCAEDGRFVLRGVTSWGQGRGERPIGDVRCLEVKMNISGINFNGSMWKVVAGNCAMDSSHCIMSPGYPKEYPVKDACTIAVNESAAVPIHVEPWSNRPWQERWVGQNPTLMHLLFWEANAFGWIPLSSLGVSTSGMVFSGILILLNTQN</sequence>
<keyword evidence="4" id="KW-1133">Transmembrane helix</keyword>
<dbReference type="CDD" id="cd00190">
    <property type="entry name" value="Tryp_SPc"/>
    <property type="match status" value="1"/>
</dbReference>
<dbReference type="Gene3D" id="2.40.10.10">
    <property type="entry name" value="Trypsin-like serine proteases"/>
    <property type="match status" value="2"/>
</dbReference>
<feature type="transmembrane region" description="Helical" evidence="4">
    <location>
        <begin position="641"/>
        <end position="662"/>
    </location>
</feature>
<dbReference type="PROSITE" id="PS00135">
    <property type="entry name" value="TRYPSIN_SER"/>
    <property type="match status" value="1"/>
</dbReference>
<feature type="signal peptide" evidence="5">
    <location>
        <begin position="1"/>
        <end position="19"/>
    </location>
</feature>
<keyword evidence="1" id="KW-0645">Protease</keyword>
<evidence type="ECO:0000256" key="4">
    <source>
        <dbReference type="SAM" id="Phobius"/>
    </source>
</evidence>
<dbReference type="SMART" id="SM00020">
    <property type="entry name" value="Tryp_SPc"/>
    <property type="match status" value="1"/>
</dbReference>
<feature type="transmembrane region" description="Helical" evidence="4">
    <location>
        <begin position="872"/>
        <end position="893"/>
    </location>
</feature>
<dbReference type="SUPFAM" id="SSF57184">
    <property type="entry name" value="Growth factor receptor domain"/>
    <property type="match status" value="1"/>
</dbReference>
<protein>
    <recommendedName>
        <fullName evidence="6">Peptidase S1 domain-containing protein</fullName>
    </recommendedName>
</protein>
<dbReference type="Proteomes" id="UP001642484">
    <property type="component" value="Unassembled WGS sequence"/>
</dbReference>
<gene>
    <name evidence="7" type="ORF">CCMP2556_LOCUS7874</name>
</gene>
<feature type="transmembrane region" description="Helical" evidence="4">
    <location>
        <begin position="899"/>
        <end position="919"/>
    </location>
</feature>
<name>A0ABP0IQQ2_9DINO</name>
<evidence type="ECO:0000259" key="6">
    <source>
        <dbReference type="PROSITE" id="PS50240"/>
    </source>
</evidence>
<keyword evidence="5" id="KW-0732">Signal</keyword>
<reference evidence="7 8" key="1">
    <citation type="submission" date="2024-02" db="EMBL/GenBank/DDBJ databases">
        <authorList>
            <person name="Chen Y."/>
            <person name="Shah S."/>
            <person name="Dougan E. K."/>
            <person name="Thang M."/>
            <person name="Chan C."/>
        </authorList>
    </citation>
    <scope>NUCLEOTIDE SEQUENCE [LARGE SCALE GENOMIC DNA]</scope>
</reference>
<dbReference type="Gene3D" id="2.10.50.10">
    <property type="entry name" value="Tumor Necrosis Factor Receptor, subunit A, domain 2"/>
    <property type="match status" value="2"/>
</dbReference>
<feature type="transmembrane region" description="Helical" evidence="4">
    <location>
        <begin position="826"/>
        <end position="851"/>
    </location>
</feature>
<evidence type="ECO:0000256" key="2">
    <source>
        <dbReference type="ARBA" id="ARBA00022801"/>
    </source>
</evidence>